<keyword evidence="3" id="KW-1185">Reference proteome</keyword>
<reference evidence="2 3" key="1">
    <citation type="journal article" date="2023" name="Hortic Res">
        <title>Pangenome of water caltrop reveals structural variations and asymmetric subgenome divergence after allopolyploidization.</title>
        <authorList>
            <person name="Zhang X."/>
            <person name="Chen Y."/>
            <person name="Wang L."/>
            <person name="Yuan Y."/>
            <person name="Fang M."/>
            <person name="Shi L."/>
            <person name="Lu R."/>
            <person name="Comes H.P."/>
            <person name="Ma Y."/>
            <person name="Chen Y."/>
            <person name="Huang G."/>
            <person name="Zhou Y."/>
            <person name="Zheng Z."/>
            <person name="Qiu Y."/>
        </authorList>
    </citation>
    <scope>NUCLEOTIDE SEQUENCE [LARGE SCALE GENOMIC DNA]</scope>
    <source>
        <tissue evidence="2">Roots</tissue>
    </source>
</reference>
<keyword evidence="1" id="KW-0812">Transmembrane</keyword>
<dbReference type="PANTHER" id="PTHR36360">
    <property type="entry name" value="ACTIN T1-LIKE PROTEIN"/>
    <property type="match status" value="1"/>
</dbReference>
<evidence type="ECO:0000313" key="2">
    <source>
        <dbReference type="EMBL" id="KAK4749321.1"/>
    </source>
</evidence>
<comment type="caution">
    <text evidence="2">The sequence shown here is derived from an EMBL/GenBank/DDBJ whole genome shotgun (WGS) entry which is preliminary data.</text>
</comment>
<keyword evidence="1" id="KW-0472">Membrane</keyword>
<accession>A0AAN7GMC2</accession>
<dbReference type="Proteomes" id="UP001345219">
    <property type="component" value="Chromosome 21"/>
</dbReference>
<sequence>MEKYFGNAYRGDPGVPHADPERFVNIWVGSAAFSALAWFSPYMWQLSNQFKYFSLRLCHLCYSFSVRKNPPSFPTLHDWRFYAQNCDGSWLHWEILAVSLQLLHFSDVFSAFSWHDKAMLFEQYHWKKAMAKKQPYRFKWNEYMDKDHRDSYYHNWPVYFP</sequence>
<feature type="transmembrane region" description="Helical" evidence="1">
    <location>
        <begin position="24"/>
        <end position="44"/>
    </location>
</feature>
<dbReference type="AlphaFoldDB" id="A0AAN7GMC2"/>
<proteinExistence type="predicted"/>
<evidence type="ECO:0000313" key="3">
    <source>
        <dbReference type="Proteomes" id="UP001345219"/>
    </source>
</evidence>
<protein>
    <submittedName>
        <fullName evidence="2">Uncharacterized protein</fullName>
    </submittedName>
</protein>
<organism evidence="2 3">
    <name type="scientific">Trapa incisa</name>
    <dbReference type="NCBI Taxonomy" id="236973"/>
    <lineage>
        <taxon>Eukaryota</taxon>
        <taxon>Viridiplantae</taxon>
        <taxon>Streptophyta</taxon>
        <taxon>Embryophyta</taxon>
        <taxon>Tracheophyta</taxon>
        <taxon>Spermatophyta</taxon>
        <taxon>Magnoliopsida</taxon>
        <taxon>eudicotyledons</taxon>
        <taxon>Gunneridae</taxon>
        <taxon>Pentapetalae</taxon>
        <taxon>rosids</taxon>
        <taxon>malvids</taxon>
        <taxon>Myrtales</taxon>
        <taxon>Lythraceae</taxon>
        <taxon>Trapa</taxon>
    </lineage>
</organism>
<dbReference type="PANTHER" id="PTHR36360:SF1">
    <property type="entry name" value="ACTIN T1-LIKE PROTEIN"/>
    <property type="match status" value="1"/>
</dbReference>
<gene>
    <name evidence="2" type="ORF">SAY87_026770</name>
</gene>
<evidence type="ECO:0000256" key="1">
    <source>
        <dbReference type="SAM" id="Phobius"/>
    </source>
</evidence>
<keyword evidence="1" id="KW-1133">Transmembrane helix</keyword>
<dbReference type="EMBL" id="JAXIOK010000018">
    <property type="protein sequence ID" value="KAK4749321.1"/>
    <property type="molecule type" value="Genomic_DNA"/>
</dbReference>
<name>A0AAN7GMC2_9MYRT</name>